<dbReference type="EMBL" id="PDCK01000040">
    <property type="protein sequence ID" value="PRQ53390.1"/>
    <property type="molecule type" value="Genomic_DNA"/>
</dbReference>
<dbReference type="PANTHER" id="PTHR48045:SF21">
    <property type="entry name" value="UDP-GLYCOSYLTRANSFERASE 83A1"/>
    <property type="match status" value="1"/>
</dbReference>
<keyword evidence="1" id="KW-0808">Transferase</keyword>
<comment type="caution">
    <text evidence="1">The sequence shown here is derived from an EMBL/GenBank/DDBJ whole genome shotgun (WGS) entry which is preliminary data.</text>
</comment>
<dbReference type="GO" id="GO:0050505">
    <property type="term" value="F:hydroquinone glucosyltransferase activity"/>
    <property type="evidence" value="ECO:0007669"/>
    <property type="project" value="UniProtKB-EC"/>
</dbReference>
<evidence type="ECO:0000313" key="1">
    <source>
        <dbReference type="EMBL" id="PRQ53390.1"/>
    </source>
</evidence>
<sequence>MKTEDLVWLTIGDKTTQKIIFQVILSNNKTVKLADWVVCNSTFDLEPGAFTLAPQILPIGPLLASNHLDDSAGNFWPPKSTCLEWLDQQPLCSVVYVAFGSFTIFDQTQFQELALALELSIGHSYGL</sequence>
<keyword evidence="1" id="KW-0328">Glycosyltransferase</keyword>
<dbReference type="EC" id="2.4.1.218" evidence="1"/>
<proteinExistence type="predicted"/>
<reference evidence="1 2" key="1">
    <citation type="journal article" date="2018" name="Nat. Genet.">
        <title>The Rosa genome provides new insights in the design of modern roses.</title>
        <authorList>
            <person name="Bendahmane M."/>
        </authorList>
    </citation>
    <scope>NUCLEOTIDE SEQUENCE [LARGE SCALE GENOMIC DNA]</scope>
    <source>
        <strain evidence="2">cv. Old Blush</strain>
    </source>
</reference>
<name>A0A2P6S3Y2_ROSCH</name>
<protein>
    <submittedName>
        <fullName evidence="1">Putative hydroquinone glucosyltransferase</fullName>
        <ecNumber evidence="1">2.4.1.218</ecNumber>
    </submittedName>
</protein>
<organism evidence="1 2">
    <name type="scientific">Rosa chinensis</name>
    <name type="common">China rose</name>
    <dbReference type="NCBI Taxonomy" id="74649"/>
    <lineage>
        <taxon>Eukaryota</taxon>
        <taxon>Viridiplantae</taxon>
        <taxon>Streptophyta</taxon>
        <taxon>Embryophyta</taxon>
        <taxon>Tracheophyta</taxon>
        <taxon>Spermatophyta</taxon>
        <taxon>Magnoliopsida</taxon>
        <taxon>eudicotyledons</taxon>
        <taxon>Gunneridae</taxon>
        <taxon>Pentapetalae</taxon>
        <taxon>rosids</taxon>
        <taxon>fabids</taxon>
        <taxon>Rosales</taxon>
        <taxon>Rosaceae</taxon>
        <taxon>Rosoideae</taxon>
        <taxon>Rosoideae incertae sedis</taxon>
        <taxon>Rosa</taxon>
    </lineage>
</organism>
<dbReference type="OMA" id="PANYAWA"/>
<dbReference type="PANTHER" id="PTHR48045">
    <property type="entry name" value="UDP-GLYCOSYLTRANSFERASE 72B1"/>
    <property type="match status" value="1"/>
</dbReference>
<gene>
    <name evidence="1" type="ORF">RchiOBHm_Chr2g0165981</name>
</gene>
<accession>A0A2P6S3Y2</accession>
<dbReference type="STRING" id="74649.A0A2P6S3Y2"/>
<dbReference type="Gene3D" id="3.40.50.2000">
    <property type="entry name" value="Glycogen Phosphorylase B"/>
    <property type="match status" value="2"/>
</dbReference>
<evidence type="ECO:0000313" key="2">
    <source>
        <dbReference type="Proteomes" id="UP000238479"/>
    </source>
</evidence>
<dbReference type="SUPFAM" id="SSF53756">
    <property type="entry name" value="UDP-Glycosyltransferase/glycogen phosphorylase"/>
    <property type="match status" value="1"/>
</dbReference>
<dbReference type="Proteomes" id="UP000238479">
    <property type="component" value="Chromosome 2"/>
</dbReference>
<dbReference type="AlphaFoldDB" id="A0A2P6S3Y2"/>
<dbReference type="Gramene" id="PRQ53390">
    <property type="protein sequence ID" value="PRQ53390"/>
    <property type="gene ID" value="RchiOBHm_Chr2g0165981"/>
</dbReference>
<keyword evidence="2" id="KW-1185">Reference proteome</keyword>